<feature type="region of interest" description="Disordered" evidence="1">
    <location>
        <begin position="332"/>
        <end position="691"/>
    </location>
</feature>
<dbReference type="EMBL" id="KB445552">
    <property type="protein sequence ID" value="EMC98612.1"/>
    <property type="molecule type" value="Genomic_DNA"/>
</dbReference>
<dbReference type="OMA" id="KYGVENR"/>
<evidence type="ECO:0000313" key="2">
    <source>
        <dbReference type="EMBL" id="EMC98612.1"/>
    </source>
</evidence>
<organism evidence="2 3">
    <name type="scientific">Baudoinia panamericana (strain UAMH 10762)</name>
    <name type="common">Angels' share fungus</name>
    <name type="synonym">Baudoinia compniacensis (strain UAMH 10762)</name>
    <dbReference type="NCBI Taxonomy" id="717646"/>
    <lineage>
        <taxon>Eukaryota</taxon>
        <taxon>Fungi</taxon>
        <taxon>Dikarya</taxon>
        <taxon>Ascomycota</taxon>
        <taxon>Pezizomycotina</taxon>
        <taxon>Dothideomycetes</taxon>
        <taxon>Dothideomycetidae</taxon>
        <taxon>Mycosphaerellales</taxon>
        <taxon>Teratosphaeriaceae</taxon>
        <taxon>Baudoinia</taxon>
    </lineage>
</organism>
<dbReference type="STRING" id="717646.M2LVF2"/>
<dbReference type="Gene3D" id="1.10.10.2670">
    <property type="entry name" value="E3 ubiquitin-protein ligase"/>
    <property type="match status" value="1"/>
</dbReference>
<dbReference type="Proteomes" id="UP000011761">
    <property type="component" value="Unassembled WGS sequence"/>
</dbReference>
<dbReference type="OrthoDB" id="2587563at2759"/>
<feature type="compositionally biased region" description="Low complexity" evidence="1">
    <location>
        <begin position="653"/>
        <end position="665"/>
    </location>
</feature>
<dbReference type="InterPro" id="IPR036390">
    <property type="entry name" value="WH_DNA-bd_sf"/>
</dbReference>
<dbReference type="InterPro" id="IPR042065">
    <property type="entry name" value="E3_ELL-like"/>
</dbReference>
<feature type="compositionally biased region" description="Basic and acidic residues" evidence="1">
    <location>
        <begin position="440"/>
        <end position="457"/>
    </location>
</feature>
<evidence type="ECO:0000256" key="1">
    <source>
        <dbReference type="SAM" id="MobiDB-lite"/>
    </source>
</evidence>
<dbReference type="eggNOG" id="ENOG502S5YD">
    <property type="taxonomic scope" value="Eukaryota"/>
</dbReference>
<feature type="compositionally biased region" description="Low complexity" evidence="1">
    <location>
        <begin position="523"/>
        <end position="536"/>
    </location>
</feature>
<dbReference type="GO" id="GO:0016567">
    <property type="term" value="P:protein ubiquitination"/>
    <property type="evidence" value="ECO:0007669"/>
    <property type="project" value="UniProtKB-UniPathway"/>
</dbReference>
<dbReference type="KEGG" id="bcom:BAUCODRAFT_375823"/>
<proteinExistence type="predicted"/>
<feature type="compositionally biased region" description="Low complexity" evidence="1">
    <location>
        <begin position="675"/>
        <end position="691"/>
    </location>
</feature>
<feature type="compositionally biased region" description="Polar residues" evidence="1">
    <location>
        <begin position="463"/>
        <end position="473"/>
    </location>
</feature>
<dbReference type="RefSeq" id="XP_007673835.1">
    <property type="nucleotide sequence ID" value="XM_007675645.1"/>
</dbReference>
<dbReference type="SUPFAM" id="SSF46785">
    <property type="entry name" value="Winged helix' DNA-binding domain"/>
    <property type="match status" value="1"/>
</dbReference>
<reference evidence="2 3" key="1">
    <citation type="journal article" date="2012" name="PLoS Pathog.">
        <title>Diverse lifestyles and strategies of plant pathogenesis encoded in the genomes of eighteen Dothideomycetes fungi.</title>
        <authorList>
            <person name="Ohm R.A."/>
            <person name="Feau N."/>
            <person name="Henrissat B."/>
            <person name="Schoch C.L."/>
            <person name="Horwitz B.A."/>
            <person name="Barry K.W."/>
            <person name="Condon B.J."/>
            <person name="Copeland A.C."/>
            <person name="Dhillon B."/>
            <person name="Glaser F."/>
            <person name="Hesse C.N."/>
            <person name="Kosti I."/>
            <person name="LaButti K."/>
            <person name="Lindquist E.A."/>
            <person name="Lucas S."/>
            <person name="Salamov A.A."/>
            <person name="Bradshaw R.E."/>
            <person name="Ciuffetti L."/>
            <person name="Hamelin R.C."/>
            <person name="Kema G.H.J."/>
            <person name="Lawrence C."/>
            <person name="Scott J.A."/>
            <person name="Spatafora J.W."/>
            <person name="Turgeon B.G."/>
            <person name="de Wit P.J.G.M."/>
            <person name="Zhong S."/>
            <person name="Goodwin S.B."/>
            <person name="Grigoriev I.V."/>
        </authorList>
    </citation>
    <scope>NUCLEOTIDE SEQUENCE [LARGE SCALE GENOMIC DNA]</scope>
    <source>
        <strain evidence="2 3">UAMH 10762</strain>
    </source>
</reference>
<feature type="compositionally biased region" description="Basic and acidic residues" evidence="1">
    <location>
        <begin position="363"/>
        <end position="405"/>
    </location>
</feature>
<evidence type="ECO:0000313" key="3">
    <source>
        <dbReference type="Proteomes" id="UP000011761"/>
    </source>
</evidence>
<feature type="region of interest" description="Disordered" evidence="1">
    <location>
        <begin position="168"/>
        <end position="194"/>
    </location>
</feature>
<gene>
    <name evidence="2" type="ORF">BAUCODRAFT_375823</name>
</gene>
<keyword evidence="3" id="KW-1185">Reference proteome</keyword>
<sequence>MAVKAEPPEGLTLHGVGDGRADSKTSSHAAVVLKLSDDIVDDVKKASSGRSRLQFEAGKTPKLHIGGRTIDLLLSKEAFCNELYTSTVGGSLSDLTFSGVISHRAVVNQRERRSQSQDTGTDEALAALRSSMASFEQEKQAKQANISGDVLPMPKSRFEAAKKNRRLLSGSGHTPLSGAATPPSGTALTSSGLSEAETRLQAMRTPIVHLLAMRSATMAEIATKTHIPKEELTNMLQKTAREVDGKWQLTDRAYKDLDVWKFGYTTKEDRQAAIDNAVRAYDRLRIGRDEKIWQKLLPQKDRGKGIMLSRLHLGARGGLTPNPAAASPMLRPEAALESQPASAANTPRLGASTPRTAASRPTDVMKRLLSKDPKKARAVEEARDKKRKDREAAREAAASDREGAKPAKRQQTAKSANPKIKSAEVVHSSDDESGEEGEVKDDGVSRVDSKLGNDAKKLAGVTANANRPATPSTPRKAAADPAKSIASLASKVGKASPAPSGKLTPRNATGLSAPDSQHKSQRSPRNSNSRPSVPSPLGAARPRGSSDVSDRPVNGQHRSLLSGGTPRSSGVPNGARKRQDTVTSTISGGSSSGSDQKPSQAMATHKQPKPEANGVSRVSTVNGITTAAVNGVKRKADNATPQQDTPKHRKTESLSSQSQQSLAASIAVTSSTPRTSPDGTFDTGSSSDSTASVIDTITYTQGVNLAEKFRDVYYPAYAVMYDAQAAKQAKGEKISKDERDRLWAMHNRLVQMKREIETASQREHQDD</sequence>
<feature type="compositionally biased region" description="Basic and acidic residues" evidence="1">
    <location>
        <begin position="421"/>
        <end position="430"/>
    </location>
</feature>
<dbReference type="GeneID" id="19113284"/>
<protein>
    <submittedName>
        <fullName evidence="2">Uncharacterized protein</fullName>
    </submittedName>
</protein>
<name>M2LVF2_BAUPA</name>
<accession>M2LVF2</accession>
<dbReference type="AlphaFoldDB" id="M2LVF2"/>
<feature type="region of interest" description="Disordered" evidence="1">
    <location>
        <begin position="1"/>
        <end position="24"/>
    </location>
</feature>
<feature type="compositionally biased region" description="Polar residues" evidence="1">
    <location>
        <begin position="616"/>
        <end position="628"/>
    </location>
</feature>
<dbReference type="UniPathway" id="UPA00143"/>
<feature type="compositionally biased region" description="Polar residues" evidence="1">
    <location>
        <begin position="183"/>
        <end position="193"/>
    </location>
</feature>
<dbReference type="HOGENOM" id="CLU_340639_0_0_1"/>